<proteinExistence type="predicted"/>
<organism evidence="1 2">
    <name type="scientific">Okeanomitos corallinicola TIOX110</name>
    <dbReference type="NCBI Taxonomy" id="3133117"/>
    <lineage>
        <taxon>Bacteria</taxon>
        <taxon>Bacillati</taxon>
        <taxon>Cyanobacteriota</taxon>
        <taxon>Cyanophyceae</taxon>
        <taxon>Nostocales</taxon>
        <taxon>Aphanizomenonaceae</taxon>
        <taxon>Okeanomitos</taxon>
    </lineage>
</organism>
<name>A0ABZ2UZI1_9CYAN</name>
<keyword evidence="2" id="KW-1185">Reference proteome</keyword>
<sequence length="58" mass="6287">MTFIAGKGQNVKVYSATVEPIWEKQVLKLPVASNLSSQAMLKALGEATGVYIGWLDFS</sequence>
<evidence type="ECO:0000313" key="2">
    <source>
        <dbReference type="Proteomes" id="UP001483337"/>
    </source>
</evidence>
<dbReference type="Proteomes" id="UP001483337">
    <property type="component" value="Chromosome"/>
</dbReference>
<dbReference type="RefSeq" id="WP_353933254.1">
    <property type="nucleotide sequence ID" value="NZ_CP150886.1"/>
</dbReference>
<reference evidence="1 2" key="1">
    <citation type="submission" date="2024-04" db="EMBL/GenBank/DDBJ databases">
        <title>Okeanomitos corallinicola gen. &amp; sp. nov. (Nostocales, Cyanobacteria), a new toxic marine heterocyst-forming cyanobacterium from a coral reef.</title>
        <authorList>
            <person name="Li H."/>
            <person name="Li R."/>
            <person name="Kang J."/>
            <person name="Hii K.S."/>
            <person name="Mohamed H.F."/>
            <person name="Xu X."/>
            <person name="Luo Z."/>
        </authorList>
    </citation>
    <scope>NUCLEOTIDE SEQUENCE [LARGE SCALE GENOMIC DNA]</scope>
    <source>
        <strain evidence="1 2">TIOX110</strain>
    </source>
</reference>
<evidence type="ECO:0000313" key="1">
    <source>
        <dbReference type="EMBL" id="WZB90354.1"/>
    </source>
</evidence>
<gene>
    <name evidence="1" type="ORF">WJM97_17965</name>
</gene>
<accession>A0ABZ2UZI1</accession>
<protein>
    <submittedName>
        <fullName evidence="1">Uncharacterized protein</fullName>
    </submittedName>
</protein>
<dbReference type="EMBL" id="CP150886">
    <property type="protein sequence ID" value="WZB90354.1"/>
    <property type="molecule type" value="Genomic_DNA"/>
</dbReference>